<evidence type="ECO:0000256" key="1">
    <source>
        <dbReference type="ARBA" id="ARBA00023002"/>
    </source>
</evidence>
<dbReference type="Gene3D" id="3.40.50.720">
    <property type="entry name" value="NAD(P)-binding Rossmann-like Domain"/>
    <property type="match status" value="1"/>
</dbReference>
<dbReference type="CDD" id="cd05327">
    <property type="entry name" value="retinol-DH_like_SDR_c_like"/>
    <property type="match status" value="1"/>
</dbReference>
<dbReference type="InterPro" id="IPR036291">
    <property type="entry name" value="NAD(P)-bd_dom_sf"/>
</dbReference>
<organism evidence="2 3">
    <name type="scientific">Candidatus Doriopsillibacter californiensis</name>
    <dbReference type="NCBI Taxonomy" id="2970740"/>
    <lineage>
        <taxon>Bacteria</taxon>
        <taxon>Pseudomonadati</taxon>
        <taxon>Pseudomonadota</taxon>
        <taxon>Gammaproteobacteria</taxon>
        <taxon>Candidatus Tethybacterales</taxon>
        <taxon>Candidatus Persebacteraceae</taxon>
        <taxon>Candidatus Doriopsillibacter</taxon>
    </lineage>
</organism>
<gene>
    <name evidence="2" type="ORF">NQX30_03950</name>
</gene>
<accession>A0ABT7QLB9</accession>
<dbReference type="InterPro" id="IPR002347">
    <property type="entry name" value="SDR_fam"/>
</dbReference>
<dbReference type="Proteomes" id="UP001168167">
    <property type="component" value="Unassembled WGS sequence"/>
</dbReference>
<sequence length="298" mass="32810">MKKWTTSNIPSQSGRTAIVTGANSGLGLETARALANKGAHVILACRSEERGKQALDKIKYDKPQGSVELALLDLSSLESVIKFTQSFKTQYNTLDLLINNAGVMTPPASKTVDGFELQIGVNYLGHFALTAGLFDLLKQGNDPRVITLSSLAHRWGKIELNSFSDISNYNSWREYGQSKIACLMFAIELDERLREAGISMKSSSAHPGGTKTDLQRHNLMSRVLDFMYMEASQGALPSLYCATELSSVSGSYIGPDGWFEMRGYPAPAKIAKQVHDKDCRKQLWDATEKMAEINFDVS</sequence>
<evidence type="ECO:0000313" key="2">
    <source>
        <dbReference type="EMBL" id="MDM5147522.1"/>
    </source>
</evidence>
<dbReference type="Pfam" id="PF00106">
    <property type="entry name" value="adh_short"/>
    <property type="match status" value="1"/>
</dbReference>
<dbReference type="PANTHER" id="PTHR43157:SF31">
    <property type="entry name" value="PHOSPHATIDYLINOSITOL-GLYCAN BIOSYNTHESIS CLASS F PROTEIN"/>
    <property type="match status" value="1"/>
</dbReference>
<dbReference type="EMBL" id="JANQAO010000002">
    <property type="protein sequence ID" value="MDM5147522.1"/>
    <property type="molecule type" value="Genomic_DNA"/>
</dbReference>
<proteinExistence type="predicted"/>
<comment type="caution">
    <text evidence="2">The sequence shown here is derived from an EMBL/GenBank/DDBJ whole genome shotgun (WGS) entry which is preliminary data.</text>
</comment>
<dbReference type="NCBIfam" id="NF004846">
    <property type="entry name" value="PRK06197.1"/>
    <property type="match status" value="1"/>
</dbReference>
<reference evidence="2" key="1">
    <citation type="submission" date="2022-08" db="EMBL/GenBank/DDBJ databases">
        <authorList>
            <person name="Dzunkova M."/>
            <person name="La Clair J."/>
            <person name="Tyml T."/>
            <person name="Doud D."/>
            <person name="Schulz F."/>
            <person name="Piquer S."/>
            <person name="Porcel Sanchis D."/>
            <person name="Osborn A."/>
            <person name="Robinson D."/>
            <person name="Louie K.B."/>
            <person name="Bowen B.P."/>
            <person name="Bowers R."/>
            <person name="Lee J."/>
            <person name="Arnau Llombart V."/>
            <person name="Diaz Villanueva W."/>
            <person name="Gosliner T."/>
            <person name="Northen T."/>
            <person name="Cheng J.-F."/>
            <person name="Burkart M.D."/>
            <person name="Woyke T."/>
        </authorList>
    </citation>
    <scope>NUCLEOTIDE SEQUENCE</scope>
    <source>
        <strain evidence="2">Df01</strain>
    </source>
</reference>
<dbReference type="PANTHER" id="PTHR43157">
    <property type="entry name" value="PHOSPHATIDYLINOSITOL-GLYCAN BIOSYNTHESIS CLASS F PROTEIN-RELATED"/>
    <property type="match status" value="1"/>
</dbReference>
<dbReference type="PRINTS" id="PR00081">
    <property type="entry name" value="GDHRDH"/>
</dbReference>
<dbReference type="SUPFAM" id="SSF51735">
    <property type="entry name" value="NAD(P)-binding Rossmann-fold domains"/>
    <property type="match status" value="1"/>
</dbReference>
<keyword evidence="3" id="KW-1185">Reference proteome</keyword>
<reference evidence="2" key="2">
    <citation type="journal article" date="2023" name="Microbiome">
        <title>Synthase-selected sorting approach identifies a beta-lactone synthase in a nudibranch symbiotic bacterium.</title>
        <authorList>
            <person name="Dzunkova M."/>
            <person name="La Clair J.J."/>
            <person name="Tyml T."/>
            <person name="Doud D."/>
            <person name="Schulz F."/>
            <person name="Piquer-Esteban S."/>
            <person name="Porcel Sanchis D."/>
            <person name="Osborn A."/>
            <person name="Robinson D."/>
            <person name="Louie K.B."/>
            <person name="Bowen B.P."/>
            <person name="Bowers R.M."/>
            <person name="Lee J."/>
            <person name="Arnau V."/>
            <person name="Diaz-Villanueva W."/>
            <person name="Stepanauskas R."/>
            <person name="Gosliner T."/>
            <person name="Date S.V."/>
            <person name="Northen T.R."/>
            <person name="Cheng J.F."/>
            <person name="Burkart M.D."/>
            <person name="Woyke T."/>
        </authorList>
    </citation>
    <scope>NUCLEOTIDE SEQUENCE</scope>
    <source>
        <strain evidence="2">Df01</strain>
    </source>
</reference>
<keyword evidence="1" id="KW-0560">Oxidoreductase</keyword>
<protein>
    <submittedName>
        <fullName evidence="2">Oxidoreductase</fullName>
    </submittedName>
</protein>
<evidence type="ECO:0000313" key="3">
    <source>
        <dbReference type="Proteomes" id="UP001168167"/>
    </source>
</evidence>
<name>A0ABT7QLB9_9GAMM</name>